<keyword evidence="2" id="KW-0238">DNA-binding</keyword>
<evidence type="ECO:0000256" key="1">
    <source>
        <dbReference type="ARBA" id="ARBA00023015"/>
    </source>
</evidence>
<dbReference type="SMART" id="SM00421">
    <property type="entry name" value="HTH_LUXR"/>
    <property type="match status" value="1"/>
</dbReference>
<dbReference type="Gene3D" id="1.10.10.10">
    <property type="entry name" value="Winged helix-like DNA-binding domain superfamily/Winged helix DNA-binding domain"/>
    <property type="match status" value="1"/>
</dbReference>
<keyword evidence="3" id="KW-0804">Transcription</keyword>
<dbReference type="RefSeq" id="WP_344613299.1">
    <property type="nucleotide sequence ID" value="NZ_BAAARV010000025.1"/>
</dbReference>
<organism evidence="5 6">
    <name type="scientific">Dactylosporangium salmoneum</name>
    <dbReference type="NCBI Taxonomy" id="53361"/>
    <lineage>
        <taxon>Bacteria</taxon>
        <taxon>Bacillati</taxon>
        <taxon>Actinomycetota</taxon>
        <taxon>Actinomycetes</taxon>
        <taxon>Micromonosporales</taxon>
        <taxon>Micromonosporaceae</taxon>
        <taxon>Dactylosporangium</taxon>
    </lineage>
</organism>
<dbReference type="Pfam" id="PF00196">
    <property type="entry name" value="GerE"/>
    <property type="match status" value="1"/>
</dbReference>
<proteinExistence type="predicted"/>
<sequence length="129" mass="14468">MTAPQTVAEAQYAIDQQLHVIDLSLREVGKQLRVIDEHLGTVNRLRAELSRLRRRRPTRTSLSRAEMDVARRFAWSGLSVPQIARERHVSPNTVKSQLRAAYQLLGVRERAELKQALQAAGHVPAGEAA</sequence>
<dbReference type="PANTHER" id="PTHR44688:SF16">
    <property type="entry name" value="DNA-BINDING TRANSCRIPTIONAL ACTIVATOR DEVR_DOSR"/>
    <property type="match status" value="1"/>
</dbReference>
<evidence type="ECO:0000256" key="3">
    <source>
        <dbReference type="ARBA" id="ARBA00023163"/>
    </source>
</evidence>
<dbReference type="SUPFAM" id="SSF46894">
    <property type="entry name" value="C-terminal effector domain of the bipartite response regulators"/>
    <property type="match status" value="1"/>
</dbReference>
<dbReference type="InterPro" id="IPR036388">
    <property type="entry name" value="WH-like_DNA-bd_sf"/>
</dbReference>
<reference evidence="6" key="1">
    <citation type="journal article" date="2019" name="Int. J. Syst. Evol. Microbiol.">
        <title>The Global Catalogue of Microorganisms (GCM) 10K type strain sequencing project: providing services to taxonomists for standard genome sequencing and annotation.</title>
        <authorList>
            <consortium name="The Broad Institute Genomics Platform"/>
            <consortium name="The Broad Institute Genome Sequencing Center for Infectious Disease"/>
            <person name="Wu L."/>
            <person name="Ma J."/>
        </authorList>
    </citation>
    <scope>NUCLEOTIDE SEQUENCE [LARGE SCALE GENOMIC DNA]</scope>
    <source>
        <strain evidence="6">JCM 3272</strain>
    </source>
</reference>
<keyword evidence="1" id="KW-0805">Transcription regulation</keyword>
<evidence type="ECO:0000256" key="2">
    <source>
        <dbReference type="ARBA" id="ARBA00023125"/>
    </source>
</evidence>
<feature type="domain" description="HTH luxR-type" evidence="4">
    <location>
        <begin position="59"/>
        <end position="117"/>
    </location>
</feature>
<accession>A0ABP5T7C3</accession>
<keyword evidence="6" id="KW-1185">Reference proteome</keyword>
<name>A0ABP5T7C3_9ACTN</name>
<gene>
    <name evidence="5" type="ORF">GCM10010170_033490</name>
</gene>
<comment type="caution">
    <text evidence="5">The sequence shown here is derived from an EMBL/GenBank/DDBJ whole genome shotgun (WGS) entry which is preliminary data.</text>
</comment>
<evidence type="ECO:0000259" key="4">
    <source>
        <dbReference type="SMART" id="SM00421"/>
    </source>
</evidence>
<protein>
    <recommendedName>
        <fullName evidence="4">HTH luxR-type domain-containing protein</fullName>
    </recommendedName>
</protein>
<dbReference type="EMBL" id="BAAARV010000025">
    <property type="protein sequence ID" value="GAA2346594.1"/>
    <property type="molecule type" value="Genomic_DNA"/>
</dbReference>
<dbReference type="PANTHER" id="PTHR44688">
    <property type="entry name" value="DNA-BINDING TRANSCRIPTIONAL ACTIVATOR DEVR_DOSR"/>
    <property type="match status" value="1"/>
</dbReference>
<evidence type="ECO:0000313" key="5">
    <source>
        <dbReference type="EMBL" id="GAA2346594.1"/>
    </source>
</evidence>
<dbReference type="InterPro" id="IPR000792">
    <property type="entry name" value="Tscrpt_reg_LuxR_C"/>
</dbReference>
<dbReference type="InterPro" id="IPR016032">
    <property type="entry name" value="Sig_transdc_resp-reg_C-effctor"/>
</dbReference>
<evidence type="ECO:0000313" key="6">
    <source>
        <dbReference type="Proteomes" id="UP001501444"/>
    </source>
</evidence>
<dbReference type="Proteomes" id="UP001501444">
    <property type="component" value="Unassembled WGS sequence"/>
</dbReference>